<reference evidence="9 12" key="1">
    <citation type="journal article" date="2015" name="Int. J. Syst. Evol. Microbiol.">
        <title>Exiguobacterium enclense sp. nov., isolated from sediment.</title>
        <authorList>
            <person name="Dastager S.G."/>
            <person name="Mawlankar R."/>
            <person name="Sonalkar V.V."/>
            <person name="Thorat M.N."/>
            <person name="Mual P."/>
            <person name="Verma A."/>
            <person name="Krishnamurthi S."/>
            <person name="Tang S.K."/>
            <person name="Li W.J."/>
        </authorList>
    </citation>
    <scope>NUCLEOTIDE SEQUENCE [LARGE SCALE GENOMIC DNA]</scope>
    <source>
        <strain evidence="9 12">NIO-1109</strain>
    </source>
</reference>
<dbReference type="GO" id="GO:0005886">
    <property type="term" value="C:plasma membrane"/>
    <property type="evidence" value="ECO:0007669"/>
    <property type="project" value="UniProtKB-SubCell"/>
</dbReference>
<evidence type="ECO:0000313" key="10">
    <source>
        <dbReference type="EMBL" id="KTR26276.1"/>
    </source>
</evidence>
<accession>A0A0V8GJF9</accession>
<evidence type="ECO:0000313" key="11">
    <source>
        <dbReference type="EMBL" id="MEI4461581.1"/>
    </source>
</evidence>
<evidence type="ECO:0000256" key="5">
    <source>
        <dbReference type="ARBA" id="ARBA00022960"/>
    </source>
</evidence>
<dbReference type="InterPro" id="IPR007227">
    <property type="entry name" value="Cell_shape_determining_MreD"/>
</dbReference>
<reference evidence="10 13" key="2">
    <citation type="journal article" date="2016" name="Front. Microbiol.">
        <title>Genomic Resource of Rice Seed Associated Bacteria.</title>
        <authorList>
            <person name="Midha S."/>
            <person name="Bansal K."/>
            <person name="Sharma S."/>
            <person name="Kumar N."/>
            <person name="Patil P.P."/>
            <person name="Chaudhry V."/>
            <person name="Patil P.B."/>
        </authorList>
    </citation>
    <scope>NUCLEOTIDE SEQUENCE [LARGE SCALE GENOMIC DNA]</scope>
    <source>
        <strain evidence="10 13">RSA11</strain>
    </source>
</reference>
<keyword evidence="3" id="KW-1003">Cell membrane</keyword>
<keyword evidence="5" id="KW-0133">Cell shape</keyword>
<evidence type="ECO:0000313" key="14">
    <source>
        <dbReference type="Proteomes" id="UP001387110"/>
    </source>
</evidence>
<keyword evidence="7 8" id="KW-0472">Membrane</keyword>
<evidence type="ECO:0000256" key="7">
    <source>
        <dbReference type="ARBA" id="ARBA00023136"/>
    </source>
</evidence>
<evidence type="ECO:0000256" key="8">
    <source>
        <dbReference type="SAM" id="Phobius"/>
    </source>
</evidence>
<dbReference type="EMBL" id="LDQV01000025">
    <property type="protein sequence ID" value="KTR26276.1"/>
    <property type="molecule type" value="Genomic_DNA"/>
</dbReference>
<evidence type="ECO:0000313" key="9">
    <source>
        <dbReference type="EMBL" id="KSU50421.1"/>
    </source>
</evidence>
<evidence type="ECO:0000256" key="6">
    <source>
        <dbReference type="ARBA" id="ARBA00022989"/>
    </source>
</evidence>
<evidence type="ECO:0000313" key="12">
    <source>
        <dbReference type="Proteomes" id="UP000053797"/>
    </source>
</evidence>
<dbReference type="AlphaFoldDB" id="A0A0V8GJF9"/>
<sequence>MNNVKLFFAVFLLFILEGTLFAGPLGDGSPYVIHATLIGLMFLGRYGKLEQALGFGLVFGLLYDFVYSDIIGIYLFALSAIPLFSSFVLKYVKENVLTILVTFTFSAILYELDIYFFTASVVGVGVSFQELATQIIPRSLVAQLIGIIILYYPMTRLVQSTLDEKRG</sequence>
<evidence type="ECO:0000256" key="4">
    <source>
        <dbReference type="ARBA" id="ARBA00022692"/>
    </source>
</evidence>
<comment type="caution">
    <text evidence="9">The sequence shown here is derived from an EMBL/GenBank/DDBJ whole genome shotgun (WGS) entry which is preliminary data.</text>
</comment>
<feature type="transmembrane region" description="Helical" evidence="8">
    <location>
        <begin position="96"/>
        <end position="123"/>
    </location>
</feature>
<dbReference type="RefSeq" id="WP_023468949.1">
    <property type="nucleotide sequence ID" value="NZ_FMYN01000001.1"/>
</dbReference>
<reference evidence="11 14" key="3">
    <citation type="submission" date="2023-12" db="EMBL/GenBank/DDBJ databases">
        <authorList>
            <person name="Easwaran N."/>
            <person name="Lazarus H.P.S."/>
        </authorList>
    </citation>
    <scope>NUCLEOTIDE SEQUENCE [LARGE SCALE GENOMIC DNA]</scope>
    <source>
        <strain evidence="11 14">VIT-2023</strain>
    </source>
</reference>
<dbReference type="GO" id="GO:0008360">
    <property type="term" value="P:regulation of cell shape"/>
    <property type="evidence" value="ECO:0007669"/>
    <property type="project" value="UniProtKB-KW"/>
</dbReference>
<comment type="subcellular location">
    <subcellularLocation>
        <location evidence="1">Cell membrane</location>
        <topology evidence="1">Multi-pass membrane protein</topology>
    </subcellularLocation>
</comment>
<dbReference type="Proteomes" id="UP001387110">
    <property type="component" value="Unassembled WGS sequence"/>
</dbReference>
<feature type="transmembrane region" description="Helical" evidence="8">
    <location>
        <begin position="61"/>
        <end position="84"/>
    </location>
</feature>
<keyword evidence="4 8" id="KW-0812">Transmembrane</keyword>
<keyword evidence="14" id="KW-1185">Reference proteome</keyword>
<feature type="transmembrane region" description="Helical" evidence="8">
    <location>
        <begin position="135"/>
        <end position="154"/>
    </location>
</feature>
<evidence type="ECO:0000256" key="3">
    <source>
        <dbReference type="ARBA" id="ARBA00022475"/>
    </source>
</evidence>
<dbReference type="EMBL" id="JBAWKY010000001">
    <property type="protein sequence ID" value="MEI4461581.1"/>
    <property type="molecule type" value="Genomic_DNA"/>
</dbReference>
<evidence type="ECO:0000256" key="2">
    <source>
        <dbReference type="ARBA" id="ARBA00007776"/>
    </source>
</evidence>
<comment type="similarity">
    <text evidence="2">Belongs to the MreD family.</text>
</comment>
<dbReference type="OrthoDB" id="2678464at2"/>
<dbReference type="EMBL" id="LNQL01000001">
    <property type="protein sequence ID" value="KSU50421.1"/>
    <property type="molecule type" value="Genomic_DNA"/>
</dbReference>
<name>A0A0V8GJF9_9BACL</name>
<evidence type="ECO:0000256" key="1">
    <source>
        <dbReference type="ARBA" id="ARBA00004651"/>
    </source>
</evidence>
<dbReference type="Proteomes" id="UP000053797">
    <property type="component" value="Unassembled WGS sequence"/>
</dbReference>
<keyword evidence="6 8" id="KW-1133">Transmembrane helix</keyword>
<dbReference type="Pfam" id="PF04093">
    <property type="entry name" value="MreD"/>
    <property type="match status" value="1"/>
</dbReference>
<protein>
    <submittedName>
        <fullName evidence="9">Rod shape-determining protein MreD</fullName>
    </submittedName>
</protein>
<proteinExistence type="inferred from homology"/>
<gene>
    <name evidence="11" type="primary">mreD</name>
    <name evidence="9" type="ORF">AS033_03300</name>
    <name evidence="10" type="ORF">RSA11_11240</name>
    <name evidence="11" type="ORF">SZL87_03965</name>
</gene>
<dbReference type="GeneID" id="90837368"/>
<evidence type="ECO:0000313" key="13">
    <source>
        <dbReference type="Proteomes" id="UP000072605"/>
    </source>
</evidence>
<dbReference type="Proteomes" id="UP000072605">
    <property type="component" value="Unassembled WGS sequence"/>
</dbReference>
<organism evidence="9 12">
    <name type="scientific">Exiguobacterium indicum</name>
    <dbReference type="NCBI Taxonomy" id="296995"/>
    <lineage>
        <taxon>Bacteria</taxon>
        <taxon>Bacillati</taxon>
        <taxon>Bacillota</taxon>
        <taxon>Bacilli</taxon>
        <taxon>Bacillales</taxon>
        <taxon>Bacillales Family XII. Incertae Sedis</taxon>
        <taxon>Exiguobacterium</taxon>
    </lineage>
</organism>